<evidence type="ECO:0000313" key="3">
    <source>
        <dbReference type="Proteomes" id="UP001066276"/>
    </source>
</evidence>
<comment type="caution">
    <text evidence="2">The sequence shown here is derived from an EMBL/GenBank/DDBJ whole genome shotgun (WGS) entry which is preliminary data.</text>
</comment>
<dbReference type="EMBL" id="JANPWB010000014">
    <property type="protein sequence ID" value="KAJ1100111.1"/>
    <property type="molecule type" value="Genomic_DNA"/>
</dbReference>
<accession>A0AAV7M8K8</accession>
<reference evidence="2" key="1">
    <citation type="journal article" date="2022" name="bioRxiv">
        <title>Sequencing and chromosome-scale assembly of the giantPleurodeles waltlgenome.</title>
        <authorList>
            <person name="Brown T."/>
            <person name="Elewa A."/>
            <person name="Iarovenko S."/>
            <person name="Subramanian E."/>
            <person name="Araus A.J."/>
            <person name="Petzold A."/>
            <person name="Susuki M."/>
            <person name="Suzuki K.-i.T."/>
            <person name="Hayashi T."/>
            <person name="Toyoda A."/>
            <person name="Oliveira C."/>
            <person name="Osipova E."/>
            <person name="Leigh N.D."/>
            <person name="Simon A."/>
            <person name="Yun M.H."/>
        </authorList>
    </citation>
    <scope>NUCLEOTIDE SEQUENCE</scope>
    <source>
        <strain evidence="2">20211129_DDA</strain>
        <tissue evidence="2">Liver</tissue>
    </source>
</reference>
<dbReference type="Proteomes" id="UP001066276">
    <property type="component" value="Chromosome 10"/>
</dbReference>
<sequence>MGKDRANKGTQQTRMDQYTAQNAGASLQKDPPGPSEKGAEPTGAQILAAIESSSRATQTQIAAIAVDVNLLRADLRNDGTGTPEFLWGKSGGRLRGPEEVRNAERRSTRCHCASRGSRVTVRSDGTLSLERRRQERKEAKLLVQTVTSEASSRSGSPCVASGLSPEGEAKVTSMIYWTFCYGRNQVLWFWVNAQGLPPVGSPLALWPFVFLLSTAAF</sequence>
<feature type="compositionally biased region" description="Polar residues" evidence="1">
    <location>
        <begin position="8"/>
        <end position="25"/>
    </location>
</feature>
<evidence type="ECO:0000313" key="2">
    <source>
        <dbReference type="EMBL" id="KAJ1100111.1"/>
    </source>
</evidence>
<organism evidence="2 3">
    <name type="scientific">Pleurodeles waltl</name>
    <name type="common">Iberian ribbed newt</name>
    <dbReference type="NCBI Taxonomy" id="8319"/>
    <lineage>
        <taxon>Eukaryota</taxon>
        <taxon>Metazoa</taxon>
        <taxon>Chordata</taxon>
        <taxon>Craniata</taxon>
        <taxon>Vertebrata</taxon>
        <taxon>Euteleostomi</taxon>
        <taxon>Amphibia</taxon>
        <taxon>Batrachia</taxon>
        <taxon>Caudata</taxon>
        <taxon>Salamandroidea</taxon>
        <taxon>Salamandridae</taxon>
        <taxon>Pleurodelinae</taxon>
        <taxon>Pleurodeles</taxon>
    </lineage>
</organism>
<proteinExistence type="predicted"/>
<evidence type="ECO:0000256" key="1">
    <source>
        <dbReference type="SAM" id="MobiDB-lite"/>
    </source>
</evidence>
<dbReference type="AlphaFoldDB" id="A0AAV7M8K8"/>
<gene>
    <name evidence="2" type="ORF">NDU88_005200</name>
</gene>
<protein>
    <submittedName>
        <fullName evidence="2">Uncharacterized protein</fullName>
    </submittedName>
</protein>
<keyword evidence="3" id="KW-1185">Reference proteome</keyword>
<feature type="region of interest" description="Disordered" evidence="1">
    <location>
        <begin position="1"/>
        <end position="44"/>
    </location>
</feature>
<name>A0AAV7M8K8_PLEWA</name>